<name>A0A2I0K745_PUNGR</name>
<feature type="compositionally biased region" description="Basic and acidic residues" evidence="1">
    <location>
        <begin position="11"/>
        <end position="26"/>
    </location>
</feature>
<comment type="caution">
    <text evidence="2">The sequence shown here is derived from an EMBL/GenBank/DDBJ whole genome shotgun (WGS) entry which is preliminary data.</text>
</comment>
<organism evidence="2 3">
    <name type="scientific">Punica granatum</name>
    <name type="common">Pomegranate</name>
    <dbReference type="NCBI Taxonomy" id="22663"/>
    <lineage>
        <taxon>Eukaryota</taxon>
        <taxon>Viridiplantae</taxon>
        <taxon>Streptophyta</taxon>
        <taxon>Embryophyta</taxon>
        <taxon>Tracheophyta</taxon>
        <taxon>Spermatophyta</taxon>
        <taxon>Magnoliopsida</taxon>
        <taxon>eudicotyledons</taxon>
        <taxon>Gunneridae</taxon>
        <taxon>Pentapetalae</taxon>
        <taxon>rosids</taxon>
        <taxon>malvids</taxon>
        <taxon>Myrtales</taxon>
        <taxon>Lythraceae</taxon>
        <taxon>Punica</taxon>
    </lineage>
</organism>
<evidence type="ECO:0000313" key="3">
    <source>
        <dbReference type="Proteomes" id="UP000233551"/>
    </source>
</evidence>
<evidence type="ECO:0000256" key="1">
    <source>
        <dbReference type="SAM" id="MobiDB-lite"/>
    </source>
</evidence>
<reference evidence="2 3" key="1">
    <citation type="submission" date="2017-11" db="EMBL/GenBank/DDBJ databases">
        <title>De-novo sequencing of pomegranate (Punica granatum L.) genome.</title>
        <authorList>
            <person name="Akparov Z."/>
            <person name="Amiraslanov A."/>
            <person name="Hajiyeva S."/>
            <person name="Abbasov M."/>
            <person name="Kaur K."/>
            <person name="Hamwieh A."/>
            <person name="Solovyev V."/>
            <person name="Salamov A."/>
            <person name="Braich B."/>
            <person name="Kosarev P."/>
            <person name="Mahmoud A."/>
            <person name="Hajiyev E."/>
            <person name="Babayeva S."/>
            <person name="Izzatullayeva V."/>
            <person name="Mammadov A."/>
            <person name="Mammadov A."/>
            <person name="Sharifova S."/>
            <person name="Ojaghi J."/>
            <person name="Eynullazada K."/>
            <person name="Bayramov B."/>
            <person name="Abdulazimova A."/>
            <person name="Shahmuradov I."/>
        </authorList>
    </citation>
    <scope>NUCLEOTIDE SEQUENCE [LARGE SCALE GENOMIC DNA]</scope>
    <source>
        <strain evidence="3">cv. AG2017</strain>
        <tissue evidence="2">Leaf</tissue>
    </source>
</reference>
<dbReference type="AlphaFoldDB" id="A0A2I0K745"/>
<proteinExistence type="predicted"/>
<accession>A0A2I0K745</accession>
<feature type="region of interest" description="Disordered" evidence="1">
    <location>
        <begin position="1"/>
        <end position="33"/>
    </location>
</feature>
<protein>
    <submittedName>
        <fullName evidence="2">Uncharacterized protein</fullName>
    </submittedName>
</protein>
<keyword evidence="3" id="KW-1185">Reference proteome</keyword>
<feature type="compositionally biased region" description="Basic residues" evidence="1">
    <location>
        <begin position="1"/>
        <end position="10"/>
    </location>
</feature>
<feature type="region of interest" description="Disordered" evidence="1">
    <location>
        <begin position="55"/>
        <end position="85"/>
    </location>
</feature>
<gene>
    <name evidence="2" type="ORF">CRG98_015217</name>
</gene>
<sequence>MKNYNNKKKSMREGRKAAGFPTEHRPLTPYPPNKLAEVAGELLDLRRPRLRWGGRRRGALPFDDDPTSVRVAESLRGLQGPSPRG</sequence>
<evidence type="ECO:0000313" key="2">
    <source>
        <dbReference type="EMBL" id="PKI64357.1"/>
    </source>
</evidence>
<dbReference type="Proteomes" id="UP000233551">
    <property type="component" value="Unassembled WGS sequence"/>
</dbReference>
<dbReference type="EMBL" id="PGOL01000824">
    <property type="protein sequence ID" value="PKI64357.1"/>
    <property type="molecule type" value="Genomic_DNA"/>
</dbReference>